<evidence type="ECO:0000259" key="2">
    <source>
        <dbReference type="Pfam" id="PF16653"/>
    </source>
</evidence>
<evidence type="ECO:0000313" key="3">
    <source>
        <dbReference type="EMBL" id="MBJ7539164.1"/>
    </source>
</evidence>
<dbReference type="Proteomes" id="UP000628710">
    <property type="component" value="Unassembled WGS sequence"/>
</dbReference>
<organism evidence="3 4">
    <name type="scientific">Marinomonas transparens</name>
    <dbReference type="NCBI Taxonomy" id="2795388"/>
    <lineage>
        <taxon>Bacteria</taxon>
        <taxon>Pseudomonadati</taxon>
        <taxon>Pseudomonadota</taxon>
        <taxon>Gammaproteobacteria</taxon>
        <taxon>Oceanospirillales</taxon>
        <taxon>Oceanospirillaceae</taxon>
        <taxon>Marinomonas</taxon>
    </lineage>
</organism>
<dbReference type="Gene3D" id="3.40.50.720">
    <property type="entry name" value="NAD(P)-binding Rossmann-like Domain"/>
    <property type="match status" value="1"/>
</dbReference>
<comment type="caution">
    <text evidence="3">The sequence shown here is derived from an EMBL/GenBank/DDBJ whole genome shotgun (WGS) entry which is preliminary data.</text>
</comment>
<sequence length="412" mass="45014">MKKNVLIIGGGGVARVVAHKCAQHNDTLGNIAIASRSVDKCDDIVSSVLEKGSMKVEGRIQAFALNALDIPATIKLIQETESQIVINVGSAFVNMSVLEACMETGAAYLDTAIHEDPAKICENPPWYANYEWKRRDACKEKGITAILGVGFDPGVVNAYAALAYNDHLDSVDSIDIIDVNAGSHGKYFATNFDPEINFREFTGRVYSWQNSAWQTNKMFEISRTDDLPVVGSQTTYMTGHDEVHSLSQNLDVPNVRFWMGFGEHYINVFTVLKNLGLLSEQPVTTAEGLEVVPLKVVKAVLPDPSSLAPEYTGKTCIGDVVKGKKDGKDKEVFIYNVADHKEAYNEVGSQGISYTAGVPPVAAAILVANGIWDAKEMRNVEQLDPKPFLGLLNDMGLPTRIKDEDGDRPFTL</sequence>
<feature type="domain" description="Saccharopine dehydrogenase-like C-terminal" evidence="2">
    <location>
        <begin position="150"/>
        <end position="397"/>
    </location>
</feature>
<protein>
    <submittedName>
        <fullName evidence="3">Saccharopine dehydrogenase family protein</fullName>
    </submittedName>
</protein>
<dbReference type="RefSeq" id="WP_199469564.1">
    <property type="nucleotide sequence ID" value="NZ_JAEMNX010000021.1"/>
</dbReference>
<dbReference type="AlphaFoldDB" id="A0A934JXT1"/>
<accession>A0A934JXT1</accession>
<name>A0A934JXT1_9GAMM</name>
<keyword evidence="4" id="KW-1185">Reference proteome</keyword>
<dbReference type="PANTHER" id="PTHR43796:SF2">
    <property type="entry name" value="CARBOXYNORSPERMIDINE SYNTHASE"/>
    <property type="match status" value="1"/>
</dbReference>
<dbReference type="EMBL" id="JAEMNX010000021">
    <property type="protein sequence ID" value="MBJ7539164.1"/>
    <property type="molecule type" value="Genomic_DNA"/>
</dbReference>
<evidence type="ECO:0000259" key="1">
    <source>
        <dbReference type="Pfam" id="PF03435"/>
    </source>
</evidence>
<gene>
    <name evidence="3" type="ORF">I8J31_15915</name>
</gene>
<proteinExistence type="predicted"/>
<dbReference type="Gene3D" id="3.30.360.10">
    <property type="entry name" value="Dihydrodipicolinate Reductase, domain 2"/>
    <property type="match status" value="1"/>
</dbReference>
<dbReference type="Pfam" id="PF16653">
    <property type="entry name" value="Sacchrp_dh_C"/>
    <property type="match status" value="1"/>
</dbReference>
<dbReference type="PANTHER" id="PTHR43796">
    <property type="entry name" value="CARBOXYNORSPERMIDINE SYNTHASE"/>
    <property type="match status" value="1"/>
</dbReference>
<dbReference type="Pfam" id="PF03435">
    <property type="entry name" value="Sacchrp_dh_NADP"/>
    <property type="match status" value="1"/>
</dbReference>
<dbReference type="InterPro" id="IPR036291">
    <property type="entry name" value="NAD(P)-bd_dom_sf"/>
</dbReference>
<dbReference type="InterPro" id="IPR005097">
    <property type="entry name" value="Sacchrp_dh_NADP-bd"/>
</dbReference>
<feature type="domain" description="Saccharopine dehydrogenase NADP binding" evidence="1">
    <location>
        <begin position="5"/>
        <end position="146"/>
    </location>
</feature>
<dbReference type="InterPro" id="IPR032095">
    <property type="entry name" value="Sacchrp_dh-like_C"/>
</dbReference>
<reference evidence="3" key="1">
    <citation type="submission" date="2020-12" db="EMBL/GenBank/DDBJ databases">
        <title>Marinomonas arctica sp. nov., a psychrotolerant bacterium isolated from the Arctic.</title>
        <authorList>
            <person name="Zhang Y."/>
        </authorList>
    </citation>
    <scope>NUCLEOTIDE SEQUENCE</scope>
    <source>
        <strain evidence="3">C1424</strain>
    </source>
</reference>
<dbReference type="SUPFAM" id="SSF51735">
    <property type="entry name" value="NAD(P)-binding Rossmann-fold domains"/>
    <property type="match status" value="1"/>
</dbReference>
<evidence type="ECO:0000313" key="4">
    <source>
        <dbReference type="Proteomes" id="UP000628710"/>
    </source>
</evidence>